<name>A0A0J9FQ18_SPHYA</name>
<dbReference type="Proteomes" id="UP000037029">
    <property type="component" value="Chromosome"/>
</dbReference>
<organism evidence="2 3">
    <name type="scientific">Sphingobium yanoikuyae</name>
    <name type="common">Sphingomonas yanoikuyae</name>
    <dbReference type="NCBI Taxonomy" id="13690"/>
    <lineage>
        <taxon>Bacteria</taxon>
        <taxon>Pseudomonadati</taxon>
        <taxon>Pseudomonadota</taxon>
        <taxon>Alphaproteobacteria</taxon>
        <taxon>Sphingomonadales</taxon>
        <taxon>Sphingomonadaceae</taxon>
        <taxon>Sphingobium</taxon>
    </lineage>
</organism>
<feature type="region of interest" description="Disordered" evidence="1">
    <location>
        <begin position="1"/>
        <end position="71"/>
    </location>
</feature>
<protein>
    <submittedName>
        <fullName evidence="2">Uncharacterized protein</fullName>
    </submittedName>
</protein>
<reference evidence="2 3" key="1">
    <citation type="submission" date="2017-04" db="EMBL/GenBank/DDBJ databases">
        <title>Characterization, genome and methylation analysis of a phthalic acid esters degrading strain Sphingobium yanoikuyae SHJ.</title>
        <authorList>
            <person name="Feng L."/>
        </authorList>
    </citation>
    <scope>NUCLEOTIDE SEQUENCE [LARGE SCALE GENOMIC DNA]</scope>
    <source>
        <strain evidence="2 3">SHJ</strain>
    </source>
</reference>
<feature type="compositionally biased region" description="Basic and acidic residues" evidence="1">
    <location>
        <begin position="7"/>
        <end position="21"/>
    </location>
</feature>
<dbReference type="EMBL" id="CP020925">
    <property type="protein sequence ID" value="ATP17952.1"/>
    <property type="molecule type" value="Genomic_DNA"/>
</dbReference>
<evidence type="ECO:0000256" key="1">
    <source>
        <dbReference type="SAM" id="MobiDB-lite"/>
    </source>
</evidence>
<evidence type="ECO:0000313" key="2">
    <source>
        <dbReference type="EMBL" id="ATP17952.1"/>
    </source>
</evidence>
<sequence>MMAQAKMDVHQRADAGHEQHLKVRGQMPLRKKVAALEKPAMLGSHGPVGRPRHRLDGSEFGPSGIPRGGSELMKRFGHAYNADRRIAPS</sequence>
<proteinExistence type="predicted"/>
<gene>
    <name evidence="2" type="ORF">BV87_05850</name>
</gene>
<dbReference type="AlphaFoldDB" id="A0A0J9FQ18"/>
<evidence type="ECO:0000313" key="3">
    <source>
        <dbReference type="Proteomes" id="UP000037029"/>
    </source>
</evidence>
<accession>A0A0J9FQ18</accession>